<dbReference type="PANTHER" id="PTHR11516">
    <property type="entry name" value="PYRUVATE DEHYDROGENASE E1 COMPONENT, ALPHA SUBUNIT BACTERIAL AND ORGANELLAR"/>
    <property type="match status" value="1"/>
</dbReference>
<organism evidence="7 8">
    <name type="scientific">Zophobas morio</name>
    <dbReference type="NCBI Taxonomy" id="2755281"/>
    <lineage>
        <taxon>Eukaryota</taxon>
        <taxon>Metazoa</taxon>
        <taxon>Ecdysozoa</taxon>
        <taxon>Arthropoda</taxon>
        <taxon>Hexapoda</taxon>
        <taxon>Insecta</taxon>
        <taxon>Pterygota</taxon>
        <taxon>Neoptera</taxon>
        <taxon>Endopterygota</taxon>
        <taxon>Coleoptera</taxon>
        <taxon>Polyphaga</taxon>
        <taxon>Cucujiformia</taxon>
        <taxon>Tenebrionidae</taxon>
        <taxon>Zophobas</taxon>
    </lineage>
</organism>
<dbReference type="AlphaFoldDB" id="A0AA38IUP5"/>
<keyword evidence="3" id="KW-0809">Transit peptide</keyword>
<dbReference type="SUPFAM" id="SSF52518">
    <property type="entry name" value="Thiamin diphosphate-binding fold (THDP-binding)"/>
    <property type="match status" value="1"/>
</dbReference>
<dbReference type="Pfam" id="PF00676">
    <property type="entry name" value="E1_dh"/>
    <property type="match status" value="1"/>
</dbReference>
<feature type="domain" description="Dehydrogenase E1 component" evidence="6">
    <location>
        <begin position="56"/>
        <end position="349"/>
    </location>
</feature>
<dbReference type="Proteomes" id="UP001168821">
    <property type="component" value="Unassembled WGS sequence"/>
</dbReference>
<keyword evidence="8" id="KW-1185">Reference proteome</keyword>
<keyword evidence="5" id="KW-0786">Thiamine pyrophosphate</keyword>
<dbReference type="CDD" id="cd02000">
    <property type="entry name" value="TPP_E1_PDC_ADC_BCADC"/>
    <property type="match status" value="1"/>
</dbReference>
<evidence type="ECO:0000256" key="5">
    <source>
        <dbReference type="ARBA" id="ARBA00023052"/>
    </source>
</evidence>
<dbReference type="GO" id="GO:0006086">
    <property type="term" value="P:pyruvate decarboxylation to acetyl-CoA"/>
    <property type="evidence" value="ECO:0007669"/>
    <property type="project" value="TreeGrafter"/>
</dbReference>
<dbReference type="Gene3D" id="3.40.50.970">
    <property type="match status" value="1"/>
</dbReference>
<dbReference type="InterPro" id="IPR001017">
    <property type="entry name" value="DH_E1"/>
</dbReference>
<accession>A0AA38IUP5</accession>
<evidence type="ECO:0000259" key="6">
    <source>
        <dbReference type="Pfam" id="PF00676"/>
    </source>
</evidence>
<comment type="cofactor">
    <cofactor evidence="1">
        <name>thiamine diphosphate</name>
        <dbReference type="ChEBI" id="CHEBI:58937"/>
    </cofactor>
</comment>
<evidence type="ECO:0000313" key="8">
    <source>
        <dbReference type="Proteomes" id="UP001168821"/>
    </source>
</evidence>
<dbReference type="GO" id="GO:0004739">
    <property type="term" value="F:pyruvate dehydrogenase (acetyl-transferring) activity"/>
    <property type="evidence" value="ECO:0007669"/>
    <property type="project" value="UniProtKB-EC"/>
</dbReference>
<evidence type="ECO:0000256" key="1">
    <source>
        <dbReference type="ARBA" id="ARBA00001964"/>
    </source>
</evidence>
<evidence type="ECO:0000256" key="3">
    <source>
        <dbReference type="ARBA" id="ARBA00022946"/>
    </source>
</evidence>
<sequence length="387" mass="43046">MSAFKLLASFLPKLPFRPFASEATFKTQPYVLYRLEGPPAPAVTLNRADALRFFEEMVTIHQMEATLNHLYKSKTVRGFCHLYSGQEAVAVGTFAALRPQDTTITTYRCHGWGFLYYQSVDPIIAELVGVRSGCVRGKGGSMHIYGKHKDFYGGSAIVGSHVPVGVGIALAHKYRNTDAVSLICYGDGATNNGNVLEAYNMAKLWELPCFFLCENNIYGMGTKLERTTKNTNVFTKGDFIPGIRVDGMDVLSVREAARFAIEHIRAGKGPIIVEAQSYRYFGHSLSDPGTTYRTYDEIKEVRTTRDPITTFNKKILEAGLATEEELAAIEKKVKASVRESATKAEADHPVDVEELTHDIYANEVISEVRGINKVWKHKSSGRAWNLK</sequence>
<evidence type="ECO:0000256" key="4">
    <source>
        <dbReference type="ARBA" id="ARBA00023002"/>
    </source>
</evidence>
<dbReference type="InterPro" id="IPR050642">
    <property type="entry name" value="PDH_E1_Alpha_Subunit"/>
</dbReference>
<gene>
    <name evidence="7" type="ORF">Zmor_004672</name>
</gene>
<evidence type="ECO:0000313" key="7">
    <source>
        <dbReference type="EMBL" id="KAJ3660207.1"/>
    </source>
</evidence>
<protein>
    <recommendedName>
        <fullName evidence="2">pyruvate dehydrogenase (acetyl-transferring)</fullName>
        <ecNumber evidence="2">1.2.4.1</ecNumber>
    </recommendedName>
</protein>
<dbReference type="FunFam" id="3.40.50.970:FF:000013">
    <property type="entry name" value="Pyruvate dehydrogenase E1 component subunit alpha"/>
    <property type="match status" value="1"/>
</dbReference>
<evidence type="ECO:0000256" key="2">
    <source>
        <dbReference type="ARBA" id="ARBA00012281"/>
    </source>
</evidence>
<dbReference type="EC" id="1.2.4.1" evidence="2"/>
<comment type="caution">
    <text evidence="7">The sequence shown here is derived from an EMBL/GenBank/DDBJ whole genome shotgun (WGS) entry which is preliminary data.</text>
</comment>
<keyword evidence="4" id="KW-0560">Oxidoreductase</keyword>
<dbReference type="InterPro" id="IPR029061">
    <property type="entry name" value="THDP-binding"/>
</dbReference>
<dbReference type="EMBL" id="JALNTZ010000002">
    <property type="protein sequence ID" value="KAJ3660207.1"/>
    <property type="molecule type" value="Genomic_DNA"/>
</dbReference>
<proteinExistence type="predicted"/>
<reference evidence="7" key="1">
    <citation type="journal article" date="2023" name="G3 (Bethesda)">
        <title>Whole genome assemblies of Zophobas morio and Tenebrio molitor.</title>
        <authorList>
            <person name="Kaur S."/>
            <person name="Stinson S.A."/>
            <person name="diCenzo G.C."/>
        </authorList>
    </citation>
    <scope>NUCLEOTIDE SEQUENCE</scope>
    <source>
        <strain evidence="7">QUZm001</strain>
    </source>
</reference>
<name>A0AA38IUP5_9CUCU</name>
<dbReference type="PANTHER" id="PTHR11516:SF60">
    <property type="entry name" value="PYRUVATE DEHYDROGENASE E1 COMPONENT SUBUNIT ALPHA"/>
    <property type="match status" value="1"/>
</dbReference>